<evidence type="ECO:0000313" key="1">
    <source>
        <dbReference type="EMBL" id="CAF0924774.1"/>
    </source>
</evidence>
<dbReference type="Proteomes" id="UP000663879">
    <property type="component" value="Unassembled WGS sequence"/>
</dbReference>
<reference evidence="1" key="1">
    <citation type="submission" date="2021-02" db="EMBL/GenBank/DDBJ databases">
        <authorList>
            <person name="Nowell W R."/>
        </authorList>
    </citation>
    <scope>NUCLEOTIDE SEQUENCE</scope>
    <source>
        <strain evidence="1">Ploen Becks lab</strain>
    </source>
</reference>
<protein>
    <submittedName>
        <fullName evidence="1">Uncharacterized protein</fullName>
    </submittedName>
</protein>
<sequence>MKLPKFIKSSTHQERQQNLIKSNRQLMLTDNIFKIQPQKQSALFRDIINESKLNNDDTTKTPCTPLYNFKSNKLNDSSINVNFSSAQANGRYVKMSQPKRLQRNFQKLKNENFSDNNFQSTPVTTKFSISKITKYVSRSILKSQNDSKQYVSDDEENTEKQFNPNIYSSYDQFREIQEKINQQQTRARSNKRTQPSIGVNSYILKQLKKNQNCANVDYIAGSALINTPIIFNSEVLLDDEEKCVFVNNAPFISENITHKTSRTKITSVFKIVK</sequence>
<dbReference type="AlphaFoldDB" id="A0A814BE24"/>
<evidence type="ECO:0000313" key="2">
    <source>
        <dbReference type="Proteomes" id="UP000663879"/>
    </source>
</evidence>
<accession>A0A814BE24</accession>
<name>A0A814BE24_9BILA</name>
<organism evidence="1 2">
    <name type="scientific">Brachionus calyciflorus</name>
    <dbReference type="NCBI Taxonomy" id="104777"/>
    <lineage>
        <taxon>Eukaryota</taxon>
        <taxon>Metazoa</taxon>
        <taxon>Spiralia</taxon>
        <taxon>Gnathifera</taxon>
        <taxon>Rotifera</taxon>
        <taxon>Eurotatoria</taxon>
        <taxon>Monogononta</taxon>
        <taxon>Pseudotrocha</taxon>
        <taxon>Ploima</taxon>
        <taxon>Brachionidae</taxon>
        <taxon>Brachionus</taxon>
    </lineage>
</organism>
<keyword evidence="2" id="KW-1185">Reference proteome</keyword>
<gene>
    <name evidence="1" type="ORF">OXX778_LOCUS12578</name>
</gene>
<dbReference type="EMBL" id="CAJNOC010002299">
    <property type="protein sequence ID" value="CAF0924774.1"/>
    <property type="molecule type" value="Genomic_DNA"/>
</dbReference>
<dbReference type="OrthoDB" id="10575657at2759"/>
<comment type="caution">
    <text evidence="1">The sequence shown here is derived from an EMBL/GenBank/DDBJ whole genome shotgun (WGS) entry which is preliminary data.</text>
</comment>
<proteinExistence type="predicted"/>